<dbReference type="EMBL" id="SPKJ01000147">
    <property type="protein sequence ID" value="MYZ50300.1"/>
    <property type="molecule type" value="Genomic_DNA"/>
</dbReference>
<name>A0A964WVY1_9HYPH</name>
<dbReference type="Proteomes" id="UP000773614">
    <property type="component" value="Unassembled WGS sequence"/>
</dbReference>
<protein>
    <recommendedName>
        <fullName evidence="5">TIGR02186 family protein</fullName>
    </recommendedName>
</protein>
<comment type="caution">
    <text evidence="3">The sequence shown here is derived from an EMBL/GenBank/DDBJ whole genome shotgun (WGS) entry which is preliminary data.</text>
</comment>
<evidence type="ECO:0000313" key="3">
    <source>
        <dbReference type="EMBL" id="MYZ50300.1"/>
    </source>
</evidence>
<sequence length="249" mass="27183">MIARALLGLALLAAPAAARAESLVSALSDEAVEINSSFTGSRIVVFGAIEHAPADSDDYEVAIVVSGPPQDIVARQKGRVFGVWANRDTREFDDVPSYYVVHFSENLSRQASLERLEQYRLGIDNLPFVRESAGNAVTADFAEAVVRIKNGRGLYMERPNAVEFLGSHVFRTTFFLPANVPTGQYTVAVYVFRNETFLAGQTQSLIVEKSGTNDEIARFSENQPLVYGLATVALSLFTGWLGGVVFRRG</sequence>
<dbReference type="AlphaFoldDB" id="A0A964WVY1"/>
<feature type="transmembrane region" description="Helical" evidence="1">
    <location>
        <begin position="225"/>
        <end position="246"/>
    </location>
</feature>
<keyword evidence="4" id="KW-1185">Reference proteome</keyword>
<accession>A0A964WVY1</accession>
<keyword evidence="2" id="KW-0732">Signal</keyword>
<keyword evidence="1" id="KW-0472">Membrane</keyword>
<evidence type="ECO:0008006" key="5">
    <source>
        <dbReference type="Google" id="ProtNLM"/>
    </source>
</evidence>
<keyword evidence="1" id="KW-0812">Transmembrane</keyword>
<dbReference type="OrthoDB" id="9815212at2"/>
<evidence type="ECO:0000256" key="2">
    <source>
        <dbReference type="SAM" id="SignalP"/>
    </source>
</evidence>
<dbReference type="InterPro" id="IPR019088">
    <property type="entry name" value="CHP02186-rel_TM"/>
</dbReference>
<organism evidence="3 4">
    <name type="scientific">Propylenella binzhouense</name>
    <dbReference type="NCBI Taxonomy" id="2555902"/>
    <lineage>
        <taxon>Bacteria</taxon>
        <taxon>Pseudomonadati</taxon>
        <taxon>Pseudomonadota</taxon>
        <taxon>Alphaproteobacteria</taxon>
        <taxon>Hyphomicrobiales</taxon>
        <taxon>Propylenellaceae</taxon>
        <taxon>Propylenella</taxon>
    </lineage>
</organism>
<gene>
    <name evidence="3" type="ORF">E4O86_21555</name>
</gene>
<feature type="chain" id="PRO_5037492877" description="TIGR02186 family protein" evidence="2">
    <location>
        <begin position="21"/>
        <end position="249"/>
    </location>
</feature>
<evidence type="ECO:0000313" key="4">
    <source>
        <dbReference type="Proteomes" id="UP000773614"/>
    </source>
</evidence>
<keyword evidence="1" id="KW-1133">Transmembrane helix</keyword>
<dbReference type="Pfam" id="PF09608">
    <property type="entry name" value="Alph_Pro_TM"/>
    <property type="match status" value="1"/>
</dbReference>
<feature type="signal peptide" evidence="2">
    <location>
        <begin position="1"/>
        <end position="20"/>
    </location>
</feature>
<proteinExistence type="predicted"/>
<evidence type="ECO:0000256" key="1">
    <source>
        <dbReference type="SAM" id="Phobius"/>
    </source>
</evidence>
<reference evidence="3" key="1">
    <citation type="submission" date="2019-03" db="EMBL/GenBank/DDBJ databases">
        <title>Afifella sp. nov., isolated from activated sludge.</title>
        <authorList>
            <person name="Li Q."/>
            <person name="Liu Y."/>
        </authorList>
    </citation>
    <scope>NUCLEOTIDE SEQUENCE</scope>
    <source>
        <strain evidence="3">L72</strain>
    </source>
</reference>
<dbReference type="RefSeq" id="WP_161142624.1">
    <property type="nucleotide sequence ID" value="NZ_SPKJ01000147.1"/>
</dbReference>